<dbReference type="Proteomes" id="UP000299102">
    <property type="component" value="Unassembled WGS sequence"/>
</dbReference>
<protein>
    <submittedName>
        <fullName evidence="2">Uncharacterized protein</fullName>
    </submittedName>
</protein>
<dbReference type="EMBL" id="BGZK01000742">
    <property type="protein sequence ID" value="GBP58695.1"/>
    <property type="molecule type" value="Genomic_DNA"/>
</dbReference>
<keyword evidence="3" id="KW-1185">Reference proteome</keyword>
<evidence type="ECO:0000256" key="1">
    <source>
        <dbReference type="SAM" id="MobiDB-lite"/>
    </source>
</evidence>
<feature type="compositionally biased region" description="Basic and acidic residues" evidence="1">
    <location>
        <begin position="277"/>
        <end position="286"/>
    </location>
</feature>
<sequence>MGAGARASIIISRTPFQNGIKSGRRRLTHPLIICRLPVDSGYFRIPQDIAIASDTEGLRFKCNWNDCCIQTCNKVQGGGREATAAAVSAEAKEANLQKKTEGIWMFESWANSCSIDCICSFTNHAVAALWRVRGDAAAGKFSACQVHGQTSRRAFRDRRPGELIAMALKLRLCSRRRMRMLWRFVCPDGRRQFETLVVGCGLEAGVIGVSQRRGYNTMPDVDESERVQHGSTVPHCGQLGCSIALSRLDQIGNENEFGDRSGMGSEQNRSEQMGAKLRSEPRMASR</sequence>
<gene>
    <name evidence="2" type="ORF">EVAR_97098_1</name>
</gene>
<proteinExistence type="predicted"/>
<name>A0A4C1X8W6_EUMVA</name>
<evidence type="ECO:0000313" key="2">
    <source>
        <dbReference type="EMBL" id="GBP58695.1"/>
    </source>
</evidence>
<accession>A0A4C1X8W6</accession>
<evidence type="ECO:0000313" key="3">
    <source>
        <dbReference type="Proteomes" id="UP000299102"/>
    </source>
</evidence>
<comment type="caution">
    <text evidence="2">The sequence shown here is derived from an EMBL/GenBank/DDBJ whole genome shotgun (WGS) entry which is preliminary data.</text>
</comment>
<dbReference type="AlphaFoldDB" id="A0A4C1X8W6"/>
<feature type="region of interest" description="Disordered" evidence="1">
    <location>
        <begin position="254"/>
        <end position="286"/>
    </location>
</feature>
<organism evidence="2 3">
    <name type="scientific">Eumeta variegata</name>
    <name type="common">Bagworm moth</name>
    <name type="synonym">Eumeta japonica</name>
    <dbReference type="NCBI Taxonomy" id="151549"/>
    <lineage>
        <taxon>Eukaryota</taxon>
        <taxon>Metazoa</taxon>
        <taxon>Ecdysozoa</taxon>
        <taxon>Arthropoda</taxon>
        <taxon>Hexapoda</taxon>
        <taxon>Insecta</taxon>
        <taxon>Pterygota</taxon>
        <taxon>Neoptera</taxon>
        <taxon>Endopterygota</taxon>
        <taxon>Lepidoptera</taxon>
        <taxon>Glossata</taxon>
        <taxon>Ditrysia</taxon>
        <taxon>Tineoidea</taxon>
        <taxon>Psychidae</taxon>
        <taxon>Oiketicinae</taxon>
        <taxon>Eumeta</taxon>
    </lineage>
</organism>
<reference evidence="2 3" key="1">
    <citation type="journal article" date="2019" name="Commun. Biol.">
        <title>The bagworm genome reveals a unique fibroin gene that provides high tensile strength.</title>
        <authorList>
            <person name="Kono N."/>
            <person name="Nakamura H."/>
            <person name="Ohtoshi R."/>
            <person name="Tomita M."/>
            <person name="Numata K."/>
            <person name="Arakawa K."/>
        </authorList>
    </citation>
    <scope>NUCLEOTIDE SEQUENCE [LARGE SCALE GENOMIC DNA]</scope>
</reference>